<evidence type="ECO:0000256" key="2">
    <source>
        <dbReference type="ARBA" id="ARBA00023125"/>
    </source>
</evidence>
<keyword evidence="7" id="KW-1185">Reference proteome</keyword>
<evidence type="ECO:0000313" key="6">
    <source>
        <dbReference type="EMBL" id="MBC3803855.1"/>
    </source>
</evidence>
<dbReference type="Proteomes" id="UP000603234">
    <property type="component" value="Unassembled WGS sequence"/>
</dbReference>
<evidence type="ECO:0000259" key="5">
    <source>
        <dbReference type="PROSITE" id="PS50995"/>
    </source>
</evidence>
<dbReference type="EMBL" id="WJBC01000005">
    <property type="protein sequence ID" value="MBC3803855.1"/>
    <property type="molecule type" value="Genomic_DNA"/>
</dbReference>
<dbReference type="InterPro" id="IPR052067">
    <property type="entry name" value="Metal_resp_HTH_trans_reg"/>
</dbReference>
<dbReference type="InterPro" id="IPR036388">
    <property type="entry name" value="WH-like_DNA-bd_sf"/>
</dbReference>
<protein>
    <submittedName>
        <fullName evidence="6">MarR family transcriptional regulator</fullName>
    </submittedName>
</protein>
<dbReference type="SMART" id="SM00347">
    <property type="entry name" value="HTH_MARR"/>
    <property type="match status" value="1"/>
</dbReference>
<dbReference type="Gene3D" id="1.10.10.10">
    <property type="entry name" value="Winged helix-like DNA-binding domain superfamily/Winged helix DNA-binding domain"/>
    <property type="match status" value="1"/>
</dbReference>
<evidence type="ECO:0000256" key="4">
    <source>
        <dbReference type="SAM" id="MobiDB-lite"/>
    </source>
</evidence>
<feature type="region of interest" description="Disordered" evidence="4">
    <location>
        <begin position="23"/>
        <end position="64"/>
    </location>
</feature>
<sequence length="223" mass="25203">MVNKTIAMVKQFFERGIVLKKEKKSKKLTGKEVRDSKKESKKKNLNEEKKSGTVEKKSKTSDIQPTAAVDRTTVKKLIVDSANLYQNILVLPQNFNVSSRSYSLFPSELKALDMIGHFPEINLTQLANKIGISKSAISKCTSKLLEKSLIKKEKSAVNTREVVFTLSEDGQSIFSQLGSAHTDLFKPVNEVIENLSSQEIDELQRIFSDFYSSLNEILDRREI</sequence>
<feature type="domain" description="HTH marR-type" evidence="5">
    <location>
        <begin position="81"/>
        <end position="212"/>
    </location>
</feature>
<comment type="caution">
    <text evidence="6">The sequence shown here is derived from an EMBL/GenBank/DDBJ whole genome shotgun (WGS) entry which is preliminary data.</text>
</comment>
<dbReference type="InterPro" id="IPR000835">
    <property type="entry name" value="HTH_MarR-typ"/>
</dbReference>
<dbReference type="PANTHER" id="PTHR35790:SF4">
    <property type="entry name" value="HTH-TYPE TRANSCRIPTIONAL REGULATOR PCHR"/>
    <property type="match status" value="1"/>
</dbReference>
<dbReference type="PROSITE" id="PS50995">
    <property type="entry name" value="HTH_MARR_2"/>
    <property type="match status" value="1"/>
</dbReference>
<dbReference type="InterPro" id="IPR036390">
    <property type="entry name" value="WH_DNA-bd_sf"/>
</dbReference>
<proteinExistence type="predicted"/>
<evidence type="ECO:0000256" key="1">
    <source>
        <dbReference type="ARBA" id="ARBA00023015"/>
    </source>
</evidence>
<dbReference type="PANTHER" id="PTHR35790">
    <property type="entry name" value="HTH-TYPE TRANSCRIPTIONAL REGULATOR PCHR"/>
    <property type="match status" value="1"/>
</dbReference>
<keyword evidence="2" id="KW-0238">DNA-binding</keyword>
<dbReference type="SUPFAM" id="SSF46785">
    <property type="entry name" value="Winged helix' DNA-binding domain"/>
    <property type="match status" value="1"/>
</dbReference>
<keyword evidence="3" id="KW-0804">Transcription</keyword>
<organism evidence="6 7">
    <name type="scientific">Acetobacterium fimetarium</name>
    <dbReference type="NCBI Taxonomy" id="52691"/>
    <lineage>
        <taxon>Bacteria</taxon>
        <taxon>Bacillati</taxon>
        <taxon>Bacillota</taxon>
        <taxon>Clostridia</taxon>
        <taxon>Eubacteriales</taxon>
        <taxon>Eubacteriaceae</taxon>
        <taxon>Acetobacterium</taxon>
    </lineage>
</organism>
<feature type="compositionally biased region" description="Basic and acidic residues" evidence="4">
    <location>
        <begin position="29"/>
        <end position="60"/>
    </location>
</feature>
<dbReference type="Pfam" id="PF01047">
    <property type="entry name" value="MarR"/>
    <property type="match status" value="1"/>
</dbReference>
<reference evidence="6 7" key="1">
    <citation type="journal article" date="2020" name="mSystems">
        <title>Defining Genomic and Predicted Metabolic Features of the Acetobacterium Genus.</title>
        <authorList>
            <person name="Ross D.E."/>
            <person name="Marshall C.W."/>
            <person name="Gulliver D."/>
            <person name="May H.D."/>
            <person name="Norman R.S."/>
        </authorList>
    </citation>
    <scope>NUCLEOTIDE SEQUENCE [LARGE SCALE GENOMIC DNA]</scope>
    <source>
        <strain evidence="6 7">DSM 8238</strain>
    </source>
</reference>
<accession>A0ABR6WTE6</accession>
<evidence type="ECO:0000256" key="3">
    <source>
        <dbReference type="ARBA" id="ARBA00023163"/>
    </source>
</evidence>
<name>A0ABR6WTE6_9FIRM</name>
<evidence type="ECO:0000313" key="7">
    <source>
        <dbReference type="Proteomes" id="UP000603234"/>
    </source>
</evidence>
<gene>
    <name evidence="6" type="ORF">GH808_05320</name>
</gene>
<keyword evidence="1" id="KW-0805">Transcription regulation</keyword>